<dbReference type="EMBL" id="MGKP01000003">
    <property type="protein sequence ID" value="OGN29718.1"/>
    <property type="molecule type" value="Genomic_DNA"/>
</dbReference>
<proteinExistence type="predicted"/>
<comment type="caution">
    <text evidence="1">The sequence shown here is derived from an EMBL/GenBank/DDBJ whole genome shotgun (WGS) entry which is preliminary data.</text>
</comment>
<dbReference type="AlphaFoldDB" id="A0A1F8GYH3"/>
<accession>A0A1F8GYH3</accession>
<evidence type="ECO:0000313" key="1">
    <source>
        <dbReference type="EMBL" id="OGN29718.1"/>
    </source>
</evidence>
<organism evidence="1 2">
    <name type="scientific">Candidatus Yanofskybacteria bacterium RIFCSPLOWO2_01_FULL_49_25</name>
    <dbReference type="NCBI Taxonomy" id="1802701"/>
    <lineage>
        <taxon>Bacteria</taxon>
        <taxon>Candidatus Yanofskyibacteriota</taxon>
    </lineage>
</organism>
<name>A0A1F8GYH3_9BACT</name>
<dbReference type="SUPFAM" id="SSF55781">
    <property type="entry name" value="GAF domain-like"/>
    <property type="match status" value="1"/>
</dbReference>
<gene>
    <name evidence="1" type="ORF">A3A33_04475</name>
</gene>
<dbReference type="Proteomes" id="UP000179047">
    <property type="component" value="Unassembled WGS sequence"/>
</dbReference>
<sequence length="244" mass="27576">MLDQALLLEKTSRVLTGTYDFQKLAQQACDLIYKELKHDGFVGSGLFRVRPETNELYAYAYTAPSRRLIDALLPIQFSKLHLSMNADDNLTIRTARTGQSYESARFADFSRHALPDIVVDKIQKILKLKKCVSFPIFAKSGKVAGVLLCDFSDESAVARHVPLIQTFAKQLGLSFSNIFAFERLMNSYRKEKGANEATKDEANIPSVKFTLRLTPNQIKKLESLSRDRHKTKAEVIRDVIDKTA</sequence>
<dbReference type="STRING" id="1802701.A3A33_04475"/>
<dbReference type="Gene3D" id="3.30.450.40">
    <property type="match status" value="1"/>
</dbReference>
<protein>
    <submittedName>
        <fullName evidence="1">Uncharacterized protein</fullName>
    </submittedName>
</protein>
<dbReference type="InterPro" id="IPR029016">
    <property type="entry name" value="GAF-like_dom_sf"/>
</dbReference>
<reference evidence="1 2" key="1">
    <citation type="journal article" date="2016" name="Nat. Commun.">
        <title>Thousands of microbial genomes shed light on interconnected biogeochemical processes in an aquifer system.</title>
        <authorList>
            <person name="Anantharaman K."/>
            <person name="Brown C.T."/>
            <person name="Hug L.A."/>
            <person name="Sharon I."/>
            <person name="Castelle C.J."/>
            <person name="Probst A.J."/>
            <person name="Thomas B.C."/>
            <person name="Singh A."/>
            <person name="Wilkins M.J."/>
            <person name="Karaoz U."/>
            <person name="Brodie E.L."/>
            <person name="Williams K.H."/>
            <person name="Hubbard S.S."/>
            <person name="Banfield J.F."/>
        </authorList>
    </citation>
    <scope>NUCLEOTIDE SEQUENCE [LARGE SCALE GENOMIC DNA]</scope>
</reference>
<evidence type="ECO:0000313" key="2">
    <source>
        <dbReference type="Proteomes" id="UP000179047"/>
    </source>
</evidence>